<feature type="domain" description="F-box" evidence="3">
    <location>
        <begin position="63"/>
        <end position="109"/>
    </location>
</feature>
<dbReference type="PANTHER" id="PTHR46550:SF1">
    <property type="entry name" value="F-BOX PROTEIN 3"/>
    <property type="match status" value="1"/>
</dbReference>
<sequence>MQRSSILLAKQDLMGFSQKDLKLLTQHHDIDKDIDKNDMAWLVAIKLHLKSEKALMPSDIPKPSEIEKLPAEIIVGIMSNLNMEDVLNLCLVNKDWYGICKDEMVWKLLYEKDFPEAKKLKNKTWYESYRIKFTAKIYVSFVIWTNDYHWARDGSHMISIVCTKSKLLFFLKLLLKKVEAYFIEISEDVPDSIYEPLYNAKSTKAFLDICEERAGNSEIPEEYFIYGWDGNTEHNCSLIIENIKTNVPFVQNINNYRYPTDVSGT</sequence>
<comment type="pathway">
    <text evidence="1">Protein modification; protein ubiquitination.</text>
</comment>
<dbReference type="PANTHER" id="PTHR46550">
    <property type="entry name" value="F-BOX ONLY PROTEIN 3"/>
    <property type="match status" value="1"/>
</dbReference>
<dbReference type="SMART" id="SM00256">
    <property type="entry name" value="FBOX"/>
    <property type="match status" value="1"/>
</dbReference>
<accession>A0A481YWS8</accession>
<dbReference type="PROSITE" id="PS50181">
    <property type="entry name" value="FBOX"/>
    <property type="match status" value="1"/>
</dbReference>
<dbReference type="InterPro" id="IPR052121">
    <property type="entry name" value="F-box_SCF_Substrate_Recog"/>
</dbReference>
<evidence type="ECO:0000313" key="4">
    <source>
        <dbReference type="EMBL" id="QBK87337.1"/>
    </source>
</evidence>
<reference evidence="4" key="1">
    <citation type="journal article" date="2019" name="MBio">
        <title>Virus Genomes from Deep Sea Sediments Expand the Ocean Megavirome and Support Independent Origins of Viral Gigantism.</title>
        <authorList>
            <person name="Backstrom D."/>
            <person name="Yutin N."/>
            <person name="Jorgensen S.L."/>
            <person name="Dharamshi J."/>
            <person name="Homa F."/>
            <person name="Zaremba-Niedwiedzka K."/>
            <person name="Spang A."/>
            <person name="Wolf Y.I."/>
            <person name="Koonin E.V."/>
            <person name="Ettema T.J."/>
        </authorList>
    </citation>
    <scope>NUCLEOTIDE SEQUENCE</scope>
</reference>
<evidence type="ECO:0000259" key="3">
    <source>
        <dbReference type="PROSITE" id="PS50181"/>
    </source>
</evidence>
<keyword evidence="2" id="KW-0833">Ubl conjugation pathway</keyword>
<dbReference type="Pfam" id="PF12937">
    <property type="entry name" value="F-box-like"/>
    <property type="match status" value="1"/>
</dbReference>
<dbReference type="EMBL" id="MK500349">
    <property type="protein sequence ID" value="QBK87337.1"/>
    <property type="molecule type" value="Genomic_DNA"/>
</dbReference>
<protein>
    <submittedName>
        <fullName evidence="4">F-box-like family protein</fullName>
    </submittedName>
</protein>
<organism evidence="4">
    <name type="scientific">Marseillevirus LCMAC201</name>
    <dbReference type="NCBI Taxonomy" id="2506605"/>
    <lineage>
        <taxon>Viruses</taxon>
        <taxon>Varidnaviria</taxon>
        <taxon>Bamfordvirae</taxon>
        <taxon>Nucleocytoviricota</taxon>
        <taxon>Megaviricetes</taxon>
        <taxon>Pimascovirales</taxon>
        <taxon>Pimascovirales incertae sedis</taxon>
        <taxon>Marseilleviridae</taxon>
    </lineage>
</organism>
<evidence type="ECO:0000256" key="2">
    <source>
        <dbReference type="ARBA" id="ARBA00022786"/>
    </source>
</evidence>
<dbReference type="InterPro" id="IPR001810">
    <property type="entry name" value="F-box_dom"/>
</dbReference>
<gene>
    <name evidence="4" type="ORF">LCMAC201_02470</name>
</gene>
<name>A0A481YWS8_9VIRU</name>
<dbReference type="InterPro" id="IPR036047">
    <property type="entry name" value="F-box-like_dom_sf"/>
</dbReference>
<dbReference type="Gene3D" id="1.20.1280.50">
    <property type="match status" value="1"/>
</dbReference>
<dbReference type="SUPFAM" id="SSF81383">
    <property type="entry name" value="F-box domain"/>
    <property type="match status" value="1"/>
</dbReference>
<evidence type="ECO:0000256" key="1">
    <source>
        <dbReference type="ARBA" id="ARBA00004906"/>
    </source>
</evidence>
<proteinExistence type="predicted"/>